<organism evidence="1 2">
    <name type="scientific">Tetrapyrgos nigripes</name>
    <dbReference type="NCBI Taxonomy" id="182062"/>
    <lineage>
        <taxon>Eukaryota</taxon>
        <taxon>Fungi</taxon>
        <taxon>Dikarya</taxon>
        <taxon>Basidiomycota</taxon>
        <taxon>Agaricomycotina</taxon>
        <taxon>Agaricomycetes</taxon>
        <taxon>Agaricomycetidae</taxon>
        <taxon>Agaricales</taxon>
        <taxon>Marasmiineae</taxon>
        <taxon>Marasmiaceae</taxon>
        <taxon>Tetrapyrgos</taxon>
    </lineage>
</organism>
<reference evidence="1 2" key="1">
    <citation type="journal article" date="2020" name="ISME J.">
        <title>Uncovering the hidden diversity of litter-decomposition mechanisms in mushroom-forming fungi.</title>
        <authorList>
            <person name="Floudas D."/>
            <person name="Bentzer J."/>
            <person name="Ahren D."/>
            <person name="Johansson T."/>
            <person name="Persson P."/>
            <person name="Tunlid A."/>
        </authorList>
    </citation>
    <scope>NUCLEOTIDE SEQUENCE [LARGE SCALE GENOMIC DNA]</scope>
    <source>
        <strain evidence="1 2">CBS 291.85</strain>
    </source>
</reference>
<evidence type="ECO:0000313" key="2">
    <source>
        <dbReference type="Proteomes" id="UP000559256"/>
    </source>
</evidence>
<dbReference type="SUPFAM" id="SSF52047">
    <property type="entry name" value="RNI-like"/>
    <property type="match status" value="1"/>
</dbReference>
<dbReference type="OrthoDB" id="3232644at2759"/>
<gene>
    <name evidence="1" type="ORF">D9758_012338</name>
</gene>
<proteinExistence type="predicted"/>
<evidence type="ECO:0008006" key="3">
    <source>
        <dbReference type="Google" id="ProtNLM"/>
    </source>
</evidence>
<dbReference type="Gene3D" id="3.80.10.10">
    <property type="entry name" value="Ribonuclease Inhibitor"/>
    <property type="match status" value="1"/>
</dbReference>
<keyword evidence="2" id="KW-1185">Reference proteome</keyword>
<name>A0A8H5CM45_9AGAR</name>
<dbReference type="Proteomes" id="UP000559256">
    <property type="component" value="Unassembled WGS sequence"/>
</dbReference>
<accession>A0A8H5CM45</accession>
<dbReference type="InterPro" id="IPR032675">
    <property type="entry name" value="LRR_dom_sf"/>
</dbReference>
<dbReference type="AlphaFoldDB" id="A0A8H5CM45"/>
<comment type="caution">
    <text evidence="1">The sequence shown here is derived from an EMBL/GenBank/DDBJ whole genome shotgun (WGS) entry which is preliminary data.</text>
</comment>
<protein>
    <recommendedName>
        <fullName evidence="3">F-box domain-containing protein</fullName>
    </recommendedName>
</protein>
<dbReference type="EMBL" id="JAACJM010000127">
    <property type="protein sequence ID" value="KAF5344255.1"/>
    <property type="molecule type" value="Genomic_DNA"/>
</dbReference>
<evidence type="ECO:0000313" key="1">
    <source>
        <dbReference type="EMBL" id="KAF5344255.1"/>
    </source>
</evidence>
<sequence>MSAKATYAKPAMGHPELPAELWLSIFAFATEVPEALDQSQSLFQFPGEVRAIQKYKKSCRLSLITKRRLLLVCKQWRSLATPFLYRQFLLEHQRTLPLLLRTLSASSRNSQENGAVTPLGFFAKRLDICLREESVDVDATRKLGETLGEILYYLPNTKVIVFCGRDYRKVKLPPVFISALEEVGSSLEILNWQSPAFSPSSESYHAVFSNTPNLTSLQLRLDDLTELLSSLPVLPHLQTLSLLSPKAPWPAEPEPPLEHMPVNPFPALTQIRLNHVWVINLAQVQAILQLCGPTISSVSLSSFQTEEVDWQPIIAMLSQLGLRMSYLTLHTPYMYIYDVKAGLSLPPSVHTLGLRFQLTQASKFVYNHVLDQVTSLKGDGLKVVRLDDRNVLDFRYKHAAVAQELAKALEAQGRRLEFGEGVGIGSRLR</sequence>